<gene>
    <name evidence="11" type="ORF">DW228_16930</name>
    <name evidence="10" type="ORF">DXA27_21585</name>
    <name evidence="9" type="ORF">EC80_013960</name>
    <name evidence="8" type="ORF">EE52_0208005</name>
</gene>
<sequence length="133" mass="15108">MGRKEEYKLQNEQFMQALRAEADVYELPCGILYKVLEEGSGTATPRPGSVVSVHYRGTLINGREFDNSWKRNCPEAFRLSEVIEGWQIALQKMRVGDRWIIYIPYTMGYGTRTSGPIPAFSTLVFEVQLLGIA</sequence>
<evidence type="ECO:0000256" key="4">
    <source>
        <dbReference type="ARBA" id="ARBA00023235"/>
    </source>
</evidence>
<proteinExistence type="inferred from homology"/>
<evidence type="ECO:0000313" key="9">
    <source>
        <dbReference type="EMBL" id="QCQ45880.1"/>
    </source>
</evidence>
<dbReference type="RefSeq" id="WP_005805382.1">
    <property type="nucleotide sequence ID" value="NZ_CAEUHN010000012.1"/>
</dbReference>
<dbReference type="Proteomes" id="UP000266644">
    <property type="component" value="Unassembled WGS sequence"/>
</dbReference>
<dbReference type="EMBL" id="JMZZ02000104">
    <property type="protein sequence ID" value="KFX75194.1"/>
    <property type="molecule type" value="Genomic_DNA"/>
</dbReference>
<keyword evidence="4 5" id="KW-0413">Isomerase</keyword>
<dbReference type="PROSITE" id="PS50059">
    <property type="entry name" value="FKBP_PPIASE"/>
    <property type="match status" value="1"/>
</dbReference>
<comment type="catalytic activity">
    <reaction evidence="1 5 6">
        <text>[protein]-peptidylproline (omega=180) = [protein]-peptidylproline (omega=0)</text>
        <dbReference type="Rhea" id="RHEA:16237"/>
        <dbReference type="Rhea" id="RHEA-COMP:10747"/>
        <dbReference type="Rhea" id="RHEA-COMP:10748"/>
        <dbReference type="ChEBI" id="CHEBI:83833"/>
        <dbReference type="ChEBI" id="CHEBI:83834"/>
        <dbReference type="EC" id="5.2.1.8"/>
    </reaction>
</comment>
<dbReference type="EMBL" id="CP036546">
    <property type="protein sequence ID" value="QCQ45880.1"/>
    <property type="molecule type" value="Genomic_DNA"/>
</dbReference>
<dbReference type="EC" id="5.2.1.8" evidence="6"/>
<evidence type="ECO:0000256" key="5">
    <source>
        <dbReference type="PROSITE-ProRule" id="PRU00277"/>
    </source>
</evidence>
<evidence type="ECO:0000313" key="10">
    <source>
        <dbReference type="EMBL" id="RGY64629.1"/>
    </source>
</evidence>
<dbReference type="PATRIC" id="fig|817.51.peg.1925"/>
<evidence type="ECO:0000256" key="2">
    <source>
        <dbReference type="ARBA" id="ARBA00006577"/>
    </source>
</evidence>
<dbReference type="InterPro" id="IPR001179">
    <property type="entry name" value="PPIase_FKBP_dom"/>
</dbReference>
<reference evidence="8" key="1">
    <citation type="book" date="2014" name="THE 24TH EUROPEAN CONGRESS OF CLINICAL MICROBIOLOGY AND INFECTIOUS DISEASES" publisher="ECCMID 2014" city="Barcelona, Spain">
        <title>Identification of resistance genes in three multidrug-resistant Bacteroides fragilis isolates by whole genome sequencing.</title>
        <editorList>
            <person name="Unknown"/>
            <person name="A."/>
        </editorList>
        <authorList>
            <person name="Sydenham T.V."/>
            <person name="Hasman H."/>
            <person name="Wang M."/>
            <person name="Soki J."/>
            <person name="Nagy E."/>
            <person name="Justesen U.S."/>
        </authorList>
    </citation>
    <scope>NUCLEOTIDE SEQUENCE</scope>
    <source>
        <strain evidence="8">DCMOUH0018B</strain>
        <strain evidence="9">DCMSKEJBY0001B</strain>
    </source>
</reference>
<evidence type="ECO:0000313" key="11">
    <source>
        <dbReference type="EMBL" id="RHH08680.1"/>
    </source>
</evidence>
<evidence type="ECO:0000313" key="8">
    <source>
        <dbReference type="EMBL" id="KFX75194.1"/>
    </source>
</evidence>
<dbReference type="PANTHER" id="PTHR43811:SF19">
    <property type="entry name" value="39 KDA FK506-BINDING NUCLEAR PROTEIN"/>
    <property type="match status" value="1"/>
</dbReference>
<dbReference type="OrthoDB" id="9814548at2"/>
<dbReference type="Proteomes" id="UP000284614">
    <property type="component" value="Unassembled WGS sequence"/>
</dbReference>
<organism evidence="8">
    <name type="scientific">Bacteroides fragilis</name>
    <dbReference type="NCBI Taxonomy" id="817"/>
    <lineage>
        <taxon>Bacteria</taxon>
        <taxon>Pseudomonadati</taxon>
        <taxon>Bacteroidota</taxon>
        <taxon>Bacteroidia</taxon>
        <taxon>Bacteroidales</taxon>
        <taxon>Bacteroidaceae</taxon>
        <taxon>Bacteroides</taxon>
    </lineage>
</organism>
<evidence type="ECO:0000313" key="13">
    <source>
        <dbReference type="Proteomes" id="UP000284614"/>
    </source>
</evidence>
<dbReference type="EMBL" id="QSDG01000029">
    <property type="protein sequence ID" value="RGY64629.1"/>
    <property type="molecule type" value="Genomic_DNA"/>
</dbReference>
<comment type="similarity">
    <text evidence="2 6">Belongs to the FKBP-type PPIase family.</text>
</comment>
<dbReference type="Pfam" id="PF00254">
    <property type="entry name" value="FKBP_C"/>
    <property type="match status" value="1"/>
</dbReference>
<keyword evidence="3 5" id="KW-0697">Rotamase</keyword>
<evidence type="ECO:0000256" key="6">
    <source>
        <dbReference type="RuleBase" id="RU003915"/>
    </source>
</evidence>
<dbReference type="PANTHER" id="PTHR43811">
    <property type="entry name" value="FKBP-TYPE PEPTIDYL-PROLYL CIS-TRANS ISOMERASE FKPA"/>
    <property type="match status" value="1"/>
</dbReference>
<evidence type="ECO:0000313" key="12">
    <source>
        <dbReference type="Proteomes" id="UP000036847"/>
    </source>
</evidence>
<evidence type="ECO:0000256" key="1">
    <source>
        <dbReference type="ARBA" id="ARBA00000971"/>
    </source>
</evidence>
<dbReference type="Proteomes" id="UP000036847">
    <property type="component" value="Chromosome"/>
</dbReference>
<reference evidence="9 12" key="4">
    <citation type="submission" date="2019-03" db="EMBL/GenBank/DDBJ databases">
        <title>Complete genome assembly of MDR B. fragilis.</title>
        <authorList>
            <person name="Sydenham T.V."/>
            <person name="Hasman H."/>
            <person name="Justesen U.S."/>
        </authorList>
    </citation>
    <scope>NUCLEOTIDE SEQUENCE [LARGE SCALE GENOMIC DNA]</scope>
    <source>
        <strain evidence="9 12">DCMSKEJBY0001B</strain>
    </source>
</reference>
<dbReference type="AlphaFoldDB" id="A0A0I9S3I6"/>
<dbReference type="InterPro" id="IPR046357">
    <property type="entry name" value="PPIase_dom_sf"/>
</dbReference>
<dbReference type="EMBL" id="QRJE01000028">
    <property type="protein sequence ID" value="RHH08680.1"/>
    <property type="molecule type" value="Genomic_DNA"/>
</dbReference>
<name>A0A0I9S3I6_BACFG</name>
<reference evidence="8" key="2">
    <citation type="submission" date="2014-07" db="EMBL/GenBank/DDBJ databases">
        <title>Genetics and epidemiology of antimicrobial resistance in B. fragilis group.</title>
        <authorList>
            <person name="Sydenham T.V."/>
            <person name="Hasman H."/>
            <person name="Kemp M."/>
            <person name="Justesen U.S."/>
        </authorList>
    </citation>
    <scope>NUCLEOTIDE SEQUENCE [LARGE SCALE GENOMIC DNA]</scope>
    <source>
        <strain evidence="8">DCMOUH0018B</strain>
    </source>
</reference>
<evidence type="ECO:0000259" key="7">
    <source>
        <dbReference type="PROSITE" id="PS50059"/>
    </source>
</evidence>
<dbReference type="SUPFAM" id="SSF54534">
    <property type="entry name" value="FKBP-like"/>
    <property type="match status" value="1"/>
</dbReference>
<accession>A0A0I9S3I6</accession>
<dbReference type="Gene3D" id="3.10.50.40">
    <property type="match status" value="1"/>
</dbReference>
<protein>
    <recommendedName>
        <fullName evidence="6">Peptidyl-prolyl cis-trans isomerase</fullName>
        <ecNumber evidence="6">5.2.1.8</ecNumber>
    </recommendedName>
</protein>
<reference evidence="10 13" key="3">
    <citation type="submission" date="2018-08" db="EMBL/GenBank/DDBJ databases">
        <title>A genome reference for cultivated species of the human gut microbiota.</title>
        <authorList>
            <person name="Zou Y."/>
            <person name="Xue W."/>
            <person name="Luo G."/>
        </authorList>
    </citation>
    <scope>NUCLEOTIDE SEQUENCE [LARGE SCALE GENOMIC DNA]</scope>
    <source>
        <strain evidence="11">AM18-6</strain>
        <strain evidence="10 13">OF01-1</strain>
    </source>
</reference>
<evidence type="ECO:0000256" key="3">
    <source>
        <dbReference type="ARBA" id="ARBA00023110"/>
    </source>
</evidence>
<dbReference type="GO" id="GO:0003755">
    <property type="term" value="F:peptidyl-prolyl cis-trans isomerase activity"/>
    <property type="evidence" value="ECO:0007669"/>
    <property type="project" value="UniProtKB-UniRule"/>
</dbReference>
<feature type="domain" description="PPIase FKBP-type" evidence="7">
    <location>
        <begin position="48"/>
        <end position="133"/>
    </location>
</feature>